<evidence type="ECO:0000256" key="6">
    <source>
        <dbReference type="ARBA" id="ARBA00022692"/>
    </source>
</evidence>
<evidence type="ECO:0000256" key="5">
    <source>
        <dbReference type="ARBA" id="ARBA00022679"/>
    </source>
</evidence>
<evidence type="ECO:0000256" key="8">
    <source>
        <dbReference type="ARBA" id="ARBA00022771"/>
    </source>
</evidence>
<keyword evidence="6 16" id="KW-0812">Transmembrane</keyword>
<dbReference type="GO" id="GO:0016020">
    <property type="term" value="C:membrane"/>
    <property type="evidence" value="ECO:0007669"/>
    <property type="project" value="UniProtKB-SubCell"/>
</dbReference>
<feature type="region of interest" description="Disordered" evidence="15">
    <location>
        <begin position="257"/>
        <end position="297"/>
    </location>
</feature>
<comment type="pathway">
    <text evidence="3">Protein modification; protein ubiquitination.</text>
</comment>
<feature type="transmembrane region" description="Helical" evidence="16">
    <location>
        <begin position="113"/>
        <end position="135"/>
    </location>
</feature>
<feature type="domain" description="RING-type" evidence="17">
    <location>
        <begin position="205"/>
        <end position="247"/>
    </location>
</feature>
<proteinExistence type="inferred from homology"/>
<evidence type="ECO:0000256" key="13">
    <source>
        <dbReference type="ARBA" id="ARBA00024209"/>
    </source>
</evidence>
<evidence type="ECO:0000256" key="4">
    <source>
        <dbReference type="ARBA" id="ARBA00012483"/>
    </source>
</evidence>
<evidence type="ECO:0000256" key="7">
    <source>
        <dbReference type="ARBA" id="ARBA00022723"/>
    </source>
</evidence>
<dbReference type="InterPro" id="IPR013083">
    <property type="entry name" value="Znf_RING/FYVE/PHD"/>
</dbReference>
<dbReference type="SMART" id="SM00184">
    <property type="entry name" value="RING"/>
    <property type="match status" value="1"/>
</dbReference>
<name>A0A2I0I1V8_PUNGR</name>
<dbReference type="Proteomes" id="UP000233551">
    <property type="component" value="Unassembled WGS sequence"/>
</dbReference>
<keyword evidence="11 16" id="KW-1133">Transmembrane helix</keyword>
<dbReference type="GO" id="GO:0008270">
    <property type="term" value="F:zinc ion binding"/>
    <property type="evidence" value="ECO:0007669"/>
    <property type="project" value="UniProtKB-KW"/>
</dbReference>
<evidence type="ECO:0000259" key="17">
    <source>
        <dbReference type="PROSITE" id="PS50089"/>
    </source>
</evidence>
<evidence type="ECO:0000256" key="14">
    <source>
        <dbReference type="PROSITE-ProRule" id="PRU00175"/>
    </source>
</evidence>
<evidence type="ECO:0000313" key="19">
    <source>
        <dbReference type="Proteomes" id="UP000233551"/>
    </source>
</evidence>
<feature type="region of interest" description="Disordered" evidence="15">
    <location>
        <begin position="318"/>
        <end position="375"/>
    </location>
</feature>
<protein>
    <recommendedName>
        <fullName evidence="4">RING-type E3 ubiquitin transferase</fullName>
        <ecNumber evidence="4">2.3.2.27</ecNumber>
    </recommendedName>
</protein>
<dbReference type="Pfam" id="PF13639">
    <property type="entry name" value="zf-RING_2"/>
    <property type="match status" value="1"/>
</dbReference>
<dbReference type="GO" id="GO:0016567">
    <property type="term" value="P:protein ubiquitination"/>
    <property type="evidence" value="ECO:0007669"/>
    <property type="project" value="UniProtKB-UniPathway"/>
</dbReference>
<sequence>MQCCNATISISSFVTFLHFQGLTIPRAAPLRGVKLSTGFLADSFQESESPEQETLLSLLCLSRILRKIQSVFGVWELLGVFRKGAAESDMGESSAMGGGPLHDSAPVELTAKILMTAAIVLFLVVIFVLVLHLYAKWFWGRVEESPAADSQQSHNRRRRHHRRRRHFVFAAAAHDPARKGLDPAILRSLPAVICGPDESGEGLECAICLSELVEGEKARLLPKCNHGFHSDCIDMWFESHSTCPICRNPVGGEISKSAETDVEDSSSTSSSNSAGELAEENSSNGQPSESPNFPTNVLFWGNETQVTSRSAACLEEVPSSSASLNSTTATAGTSGSSSNWVDGTLVIDIPRPIESSSSRFAEEEPKSPVTTRLRSLKRLLSRERRVSPCSSSSADAEQV</sequence>
<evidence type="ECO:0000256" key="3">
    <source>
        <dbReference type="ARBA" id="ARBA00004906"/>
    </source>
</evidence>
<accession>A0A2I0I1V8</accession>
<evidence type="ECO:0000256" key="15">
    <source>
        <dbReference type="SAM" id="MobiDB-lite"/>
    </source>
</evidence>
<evidence type="ECO:0000256" key="11">
    <source>
        <dbReference type="ARBA" id="ARBA00022989"/>
    </source>
</evidence>
<gene>
    <name evidence="18" type="ORF">CRG98_041674</name>
</gene>
<comment type="caution">
    <text evidence="18">The sequence shown here is derived from an EMBL/GenBank/DDBJ whole genome shotgun (WGS) entry which is preliminary data.</text>
</comment>
<keyword evidence="7" id="KW-0479">Metal-binding</keyword>
<dbReference type="CDD" id="cd16461">
    <property type="entry name" value="RING-H2_EL5-like"/>
    <property type="match status" value="1"/>
</dbReference>
<evidence type="ECO:0000256" key="10">
    <source>
        <dbReference type="ARBA" id="ARBA00022833"/>
    </source>
</evidence>
<reference evidence="18 19" key="1">
    <citation type="submission" date="2017-11" db="EMBL/GenBank/DDBJ databases">
        <title>De-novo sequencing of pomegranate (Punica granatum L.) genome.</title>
        <authorList>
            <person name="Akparov Z."/>
            <person name="Amiraslanov A."/>
            <person name="Hajiyeva S."/>
            <person name="Abbasov M."/>
            <person name="Kaur K."/>
            <person name="Hamwieh A."/>
            <person name="Solovyev V."/>
            <person name="Salamov A."/>
            <person name="Braich B."/>
            <person name="Kosarev P."/>
            <person name="Mahmoud A."/>
            <person name="Hajiyev E."/>
            <person name="Babayeva S."/>
            <person name="Izzatullayeva V."/>
            <person name="Mammadov A."/>
            <person name="Mammadov A."/>
            <person name="Sharifova S."/>
            <person name="Ojaghi J."/>
            <person name="Eynullazada K."/>
            <person name="Bayramov B."/>
            <person name="Abdulazimova A."/>
            <person name="Shahmuradov I."/>
        </authorList>
    </citation>
    <scope>NUCLEOTIDE SEQUENCE [LARGE SCALE GENOMIC DNA]</scope>
    <source>
        <strain evidence="19">cv. AG2017</strain>
        <tissue evidence="18">Leaf</tissue>
    </source>
</reference>
<comment type="similarity">
    <text evidence="13">Belongs to the RING-type zinc finger family. ATL subfamily.</text>
</comment>
<keyword evidence="5" id="KW-0808">Transferase</keyword>
<evidence type="ECO:0000256" key="9">
    <source>
        <dbReference type="ARBA" id="ARBA00022786"/>
    </source>
</evidence>
<keyword evidence="8 14" id="KW-0863">Zinc-finger</keyword>
<dbReference type="EMBL" id="PGOL01004255">
    <property type="protein sequence ID" value="PKI37937.1"/>
    <property type="molecule type" value="Genomic_DNA"/>
</dbReference>
<dbReference type="Gene3D" id="3.30.40.10">
    <property type="entry name" value="Zinc/RING finger domain, C3HC4 (zinc finger)"/>
    <property type="match status" value="1"/>
</dbReference>
<dbReference type="STRING" id="22663.A0A2I0I1V8"/>
<dbReference type="AlphaFoldDB" id="A0A2I0I1V8"/>
<evidence type="ECO:0000256" key="16">
    <source>
        <dbReference type="SAM" id="Phobius"/>
    </source>
</evidence>
<dbReference type="UniPathway" id="UPA00143"/>
<feature type="compositionally biased region" description="Polar residues" evidence="15">
    <location>
        <begin position="280"/>
        <end position="295"/>
    </location>
</feature>
<dbReference type="PROSITE" id="PS50089">
    <property type="entry name" value="ZF_RING_2"/>
    <property type="match status" value="1"/>
</dbReference>
<dbReference type="FunFam" id="3.30.40.10:FF:000475">
    <property type="entry name" value="RING-H2 finger protein ATL3"/>
    <property type="match status" value="1"/>
</dbReference>
<feature type="compositionally biased region" description="Low complexity" evidence="15">
    <location>
        <begin position="265"/>
        <end position="274"/>
    </location>
</feature>
<evidence type="ECO:0000256" key="2">
    <source>
        <dbReference type="ARBA" id="ARBA00004167"/>
    </source>
</evidence>
<keyword evidence="10" id="KW-0862">Zinc</keyword>
<dbReference type="InterPro" id="IPR001841">
    <property type="entry name" value="Znf_RING"/>
</dbReference>
<evidence type="ECO:0000313" key="18">
    <source>
        <dbReference type="EMBL" id="PKI37937.1"/>
    </source>
</evidence>
<keyword evidence="12 16" id="KW-0472">Membrane</keyword>
<keyword evidence="9" id="KW-0833">Ubl conjugation pathway</keyword>
<dbReference type="SUPFAM" id="SSF57850">
    <property type="entry name" value="RING/U-box"/>
    <property type="match status" value="1"/>
</dbReference>
<comment type="subcellular location">
    <subcellularLocation>
        <location evidence="2">Membrane</location>
        <topology evidence="2">Single-pass membrane protein</topology>
    </subcellularLocation>
</comment>
<dbReference type="PANTHER" id="PTHR45676:SF132">
    <property type="entry name" value="RING-H2 FINGER PROTEIN ATL3"/>
    <property type="match status" value="1"/>
</dbReference>
<dbReference type="PANTHER" id="PTHR45676">
    <property type="entry name" value="RING-H2 FINGER PROTEIN ATL51-RELATED"/>
    <property type="match status" value="1"/>
</dbReference>
<keyword evidence="19" id="KW-1185">Reference proteome</keyword>
<organism evidence="18 19">
    <name type="scientific">Punica granatum</name>
    <name type="common">Pomegranate</name>
    <dbReference type="NCBI Taxonomy" id="22663"/>
    <lineage>
        <taxon>Eukaryota</taxon>
        <taxon>Viridiplantae</taxon>
        <taxon>Streptophyta</taxon>
        <taxon>Embryophyta</taxon>
        <taxon>Tracheophyta</taxon>
        <taxon>Spermatophyta</taxon>
        <taxon>Magnoliopsida</taxon>
        <taxon>eudicotyledons</taxon>
        <taxon>Gunneridae</taxon>
        <taxon>Pentapetalae</taxon>
        <taxon>rosids</taxon>
        <taxon>malvids</taxon>
        <taxon>Myrtales</taxon>
        <taxon>Lythraceae</taxon>
        <taxon>Punica</taxon>
    </lineage>
</organism>
<evidence type="ECO:0000256" key="1">
    <source>
        <dbReference type="ARBA" id="ARBA00000900"/>
    </source>
</evidence>
<feature type="compositionally biased region" description="Low complexity" evidence="15">
    <location>
        <begin position="319"/>
        <end position="339"/>
    </location>
</feature>
<comment type="catalytic activity">
    <reaction evidence="1">
        <text>S-ubiquitinyl-[E2 ubiquitin-conjugating enzyme]-L-cysteine + [acceptor protein]-L-lysine = [E2 ubiquitin-conjugating enzyme]-L-cysteine + N(6)-ubiquitinyl-[acceptor protein]-L-lysine.</text>
        <dbReference type="EC" id="2.3.2.27"/>
    </reaction>
</comment>
<evidence type="ECO:0000256" key="12">
    <source>
        <dbReference type="ARBA" id="ARBA00023136"/>
    </source>
</evidence>
<dbReference type="GO" id="GO:0061630">
    <property type="term" value="F:ubiquitin protein ligase activity"/>
    <property type="evidence" value="ECO:0007669"/>
    <property type="project" value="UniProtKB-EC"/>
</dbReference>
<dbReference type="EC" id="2.3.2.27" evidence="4"/>